<protein>
    <submittedName>
        <fullName evidence="1">Uncharacterized protein</fullName>
    </submittedName>
</protein>
<reference evidence="1 2" key="1">
    <citation type="submission" date="2023-09" db="EMBL/GenBank/DDBJ databases">
        <title>Multi-omics analysis of a traditional fermented food reveals byproduct-associated fungal strains for waste-to-food upcycling.</title>
        <authorList>
            <consortium name="Lawrence Berkeley National Laboratory"/>
            <person name="Rekdal V.M."/>
            <person name="Villalobos-Escobedo J.M."/>
            <person name="Rodriguez-Valeron N."/>
            <person name="Garcia M.O."/>
            <person name="Vasquez D.P."/>
            <person name="Damayanti I."/>
            <person name="Sorensen P.M."/>
            <person name="Baidoo E.E."/>
            <person name="De Carvalho A.C."/>
            <person name="Riley R."/>
            <person name="Lipzen A."/>
            <person name="He G."/>
            <person name="Yan M."/>
            <person name="Haridas S."/>
            <person name="Daum C."/>
            <person name="Yoshinaga Y."/>
            <person name="Ng V."/>
            <person name="Grigoriev I.V."/>
            <person name="Munk R."/>
            <person name="Nuraida L."/>
            <person name="Wijaya C.H."/>
            <person name="Morales P.-C."/>
            <person name="Keasling J.D."/>
        </authorList>
    </citation>
    <scope>NUCLEOTIDE SEQUENCE [LARGE SCALE GENOMIC DNA]</scope>
    <source>
        <strain evidence="1 2">FGSC 2613</strain>
    </source>
</reference>
<name>A0ABR3D9M8_NEUIN</name>
<evidence type="ECO:0000313" key="2">
    <source>
        <dbReference type="Proteomes" id="UP001451303"/>
    </source>
</evidence>
<gene>
    <name evidence="1" type="ORF">QR685DRAFT_526355</name>
</gene>
<dbReference type="EMBL" id="JAVLET010000005">
    <property type="protein sequence ID" value="KAL0469395.1"/>
    <property type="molecule type" value="Genomic_DNA"/>
</dbReference>
<comment type="caution">
    <text evidence="1">The sequence shown here is derived from an EMBL/GenBank/DDBJ whole genome shotgun (WGS) entry which is preliminary data.</text>
</comment>
<sequence>MVQPSVCLLQVDIAVFGISGALGKLMTAGHNEFFIRSSGSPHSGTYDVDFVPIQGSSIRAGISLPRYCAV</sequence>
<keyword evidence="2" id="KW-1185">Reference proteome</keyword>
<evidence type="ECO:0000313" key="1">
    <source>
        <dbReference type="EMBL" id="KAL0469395.1"/>
    </source>
</evidence>
<proteinExistence type="predicted"/>
<dbReference type="Proteomes" id="UP001451303">
    <property type="component" value="Unassembled WGS sequence"/>
</dbReference>
<organism evidence="1 2">
    <name type="scientific">Neurospora intermedia</name>
    <dbReference type="NCBI Taxonomy" id="5142"/>
    <lineage>
        <taxon>Eukaryota</taxon>
        <taxon>Fungi</taxon>
        <taxon>Dikarya</taxon>
        <taxon>Ascomycota</taxon>
        <taxon>Pezizomycotina</taxon>
        <taxon>Sordariomycetes</taxon>
        <taxon>Sordariomycetidae</taxon>
        <taxon>Sordariales</taxon>
        <taxon>Sordariaceae</taxon>
        <taxon>Neurospora</taxon>
    </lineage>
</organism>
<accession>A0ABR3D9M8</accession>